<feature type="region of interest" description="Disordered" evidence="8">
    <location>
        <begin position="139"/>
        <end position="200"/>
    </location>
</feature>
<evidence type="ECO:0000256" key="8">
    <source>
        <dbReference type="SAM" id="MobiDB-lite"/>
    </source>
</evidence>
<dbReference type="EMBL" id="CAJHNJ030000042">
    <property type="protein sequence ID" value="CAG9130622.1"/>
    <property type="molecule type" value="Genomic_DNA"/>
</dbReference>
<dbReference type="GO" id="GO:0005509">
    <property type="term" value="F:calcium ion binding"/>
    <property type="evidence" value="ECO:0007669"/>
    <property type="project" value="InterPro"/>
</dbReference>
<sequence length="200" mass="23609">MSVNIDGENDEDARPLLMLLFHMLDKLKRMRLSKEKVTETEKVLVMSINIDGENDEDARPLLMLLFHMLDKLKRMRLSKEALAKCEKRRQKVTEVWMRGAHAARQEQAAARREEKRKQEKERILQSIVACSSVVRSVDARRARGEAGAGAARREEKRQQEKERILQEDDPEKQRRWELKEQKRQLKRKTPKMKQLKVKAL</sequence>
<gene>
    <name evidence="9" type="ORF">PLXY2_LOCUS9987</name>
</gene>
<keyword evidence="3" id="KW-0472">Membrane</keyword>
<dbReference type="PANTHER" id="PTHR12883">
    <property type="entry name" value="ADIPOCYTE-SPECIFIC PROTEIN 4-RELATED"/>
    <property type="match status" value="1"/>
</dbReference>
<dbReference type="AlphaFoldDB" id="A0A8S4FQ05"/>
<evidence type="ECO:0000313" key="9">
    <source>
        <dbReference type="EMBL" id="CAG9130622.1"/>
    </source>
</evidence>
<evidence type="ECO:0000256" key="6">
    <source>
        <dbReference type="ARBA" id="ARBA00034875"/>
    </source>
</evidence>
<evidence type="ECO:0000256" key="5">
    <source>
        <dbReference type="ARBA" id="ARBA00034746"/>
    </source>
</evidence>
<evidence type="ECO:0000256" key="4">
    <source>
        <dbReference type="ARBA" id="ARBA00034697"/>
    </source>
</evidence>
<feature type="compositionally biased region" description="Basic and acidic residues" evidence="8">
    <location>
        <begin position="151"/>
        <end position="183"/>
    </location>
</feature>
<name>A0A8S4FQ05_PLUXY</name>
<evidence type="ECO:0000256" key="1">
    <source>
        <dbReference type="ARBA" id="ARBA00022692"/>
    </source>
</evidence>
<organism evidence="9 10">
    <name type="scientific">Plutella xylostella</name>
    <name type="common">Diamondback moth</name>
    <name type="synonym">Plutella maculipennis</name>
    <dbReference type="NCBI Taxonomy" id="51655"/>
    <lineage>
        <taxon>Eukaryota</taxon>
        <taxon>Metazoa</taxon>
        <taxon>Ecdysozoa</taxon>
        <taxon>Arthropoda</taxon>
        <taxon>Hexapoda</taxon>
        <taxon>Insecta</taxon>
        <taxon>Pterygota</taxon>
        <taxon>Neoptera</taxon>
        <taxon>Endopterygota</taxon>
        <taxon>Lepidoptera</taxon>
        <taxon>Glossata</taxon>
        <taxon>Ditrysia</taxon>
        <taxon>Yponomeutoidea</taxon>
        <taxon>Plutellidae</taxon>
        <taxon>Plutella</taxon>
    </lineage>
</organism>
<dbReference type="GO" id="GO:0032469">
    <property type="term" value="P:endoplasmic reticulum calcium ion homeostasis"/>
    <property type="evidence" value="ECO:0007669"/>
    <property type="project" value="InterPro"/>
</dbReference>
<evidence type="ECO:0000256" key="2">
    <source>
        <dbReference type="ARBA" id="ARBA00022989"/>
    </source>
</evidence>
<dbReference type="PANTHER" id="PTHR12883:SF0">
    <property type="entry name" value="PAT COMPLEX SUBUNIT CCDC47"/>
    <property type="match status" value="1"/>
</dbReference>
<keyword evidence="1" id="KW-0812">Transmembrane</keyword>
<accession>A0A8S4FQ05</accession>
<dbReference type="GO" id="GO:0030867">
    <property type="term" value="C:rough endoplasmic reticulum membrane"/>
    <property type="evidence" value="ECO:0007669"/>
    <property type="project" value="UniProtKB-SubCell"/>
</dbReference>
<dbReference type="Pfam" id="PF07946">
    <property type="entry name" value="CCDC47"/>
    <property type="match status" value="1"/>
</dbReference>
<dbReference type="Proteomes" id="UP000653454">
    <property type="component" value="Unassembled WGS sequence"/>
</dbReference>
<protein>
    <recommendedName>
        <fullName evidence="6">PAT complex subunit CCDC47</fullName>
    </recommendedName>
    <alternativeName>
        <fullName evidence="7">Coiled-coil domain-containing protein 47</fullName>
    </alternativeName>
</protein>
<keyword evidence="2" id="KW-1133">Transmembrane helix</keyword>
<comment type="caution">
    <text evidence="9">The sequence shown here is derived from an EMBL/GenBank/DDBJ whole genome shotgun (WGS) entry which is preliminary data.</text>
</comment>
<comment type="subcellular location">
    <subcellularLocation>
        <location evidence="4">Rough endoplasmic reticulum membrane</location>
        <topology evidence="4">Single-pass type I membrane protein</topology>
    </subcellularLocation>
</comment>
<dbReference type="InterPro" id="IPR012879">
    <property type="entry name" value="CCDC47"/>
</dbReference>
<proteinExistence type="inferred from homology"/>
<evidence type="ECO:0000313" key="10">
    <source>
        <dbReference type="Proteomes" id="UP000653454"/>
    </source>
</evidence>
<reference evidence="9" key="1">
    <citation type="submission" date="2020-11" db="EMBL/GenBank/DDBJ databases">
        <authorList>
            <person name="Whiteford S."/>
        </authorList>
    </citation>
    <scope>NUCLEOTIDE SEQUENCE</scope>
</reference>
<keyword evidence="10" id="KW-1185">Reference proteome</keyword>
<feature type="compositionally biased region" description="Basic residues" evidence="8">
    <location>
        <begin position="184"/>
        <end position="200"/>
    </location>
</feature>
<evidence type="ECO:0000256" key="7">
    <source>
        <dbReference type="ARBA" id="ARBA00034902"/>
    </source>
</evidence>
<evidence type="ECO:0000256" key="3">
    <source>
        <dbReference type="ARBA" id="ARBA00023136"/>
    </source>
</evidence>
<comment type="similarity">
    <text evidence="5">Belongs to the CCDC47 family.</text>
</comment>